<dbReference type="RefSeq" id="WP_014218651.1">
    <property type="nucleotide sequence ID" value="NC_016609.1"/>
</dbReference>
<dbReference type="eggNOG" id="COG1651">
    <property type="taxonomic scope" value="Bacteria"/>
</dbReference>
<protein>
    <submittedName>
        <fullName evidence="1">Alkyl hydroperoxide reductase/thiol specific antioxidant/Mal allergen</fullName>
    </submittedName>
</protein>
<dbReference type="InterPro" id="IPR036249">
    <property type="entry name" value="Thioredoxin-like_sf"/>
</dbReference>
<dbReference type="PROSITE" id="PS51257">
    <property type="entry name" value="PROKAR_LIPOPROTEIN"/>
    <property type="match status" value="1"/>
</dbReference>
<dbReference type="SUPFAM" id="SSF52833">
    <property type="entry name" value="Thioredoxin-like"/>
    <property type="match status" value="1"/>
</dbReference>
<dbReference type="EMBL" id="CP003178">
    <property type="protein sequence ID" value="AEV98737.1"/>
    <property type="molecule type" value="Genomic_DNA"/>
</dbReference>
<dbReference type="HOGENOM" id="CLU_131488_1_0_10"/>
<sequence length="164" mass="18901">MNILKTILILIAFSSCRNEVPPVKTGFEGKRPPEFKLLLSDSSTYIEASKLSSDSPTVYFYFSPHCPYSHAQMKDIIKNINRLGNIHFYVFTTWPFNEMKKFCSTYELYKYKNITTGVDNAYTFEHFFNATGVPYFAIYKKDKTLSHAFLGKISIDQIKAATQN</sequence>
<organism evidence="1 2">
    <name type="scientific">Niastella koreensis (strain DSM 17620 / KACC 11465 / NBRC 106392 / GR20-10)</name>
    <dbReference type="NCBI Taxonomy" id="700598"/>
    <lineage>
        <taxon>Bacteria</taxon>
        <taxon>Pseudomonadati</taxon>
        <taxon>Bacteroidota</taxon>
        <taxon>Chitinophagia</taxon>
        <taxon>Chitinophagales</taxon>
        <taxon>Chitinophagaceae</taxon>
        <taxon>Niastella</taxon>
    </lineage>
</organism>
<accession>G8TLX7</accession>
<reference evidence="1 2" key="1">
    <citation type="submission" date="2011-12" db="EMBL/GenBank/DDBJ databases">
        <title>The complete genome of Niastella koreensis GR20-10.</title>
        <authorList>
            <consortium name="US DOE Joint Genome Institute (JGI-PGF)"/>
            <person name="Lucas S."/>
            <person name="Han J."/>
            <person name="Lapidus A."/>
            <person name="Bruce D."/>
            <person name="Goodwin L."/>
            <person name="Pitluck S."/>
            <person name="Peters L."/>
            <person name="Kyrpides N."/>
            <person name="Mavromatis K."/>
            <person name="Ivanova N."/>
            <person name="Mikhailova N."/>
            <person name="Davenport K."/>
            <person name="Saunders E."/>
            <person name="Detter J.C."/>
            <person name="Tapia R."/>
            <person name="Han C."/>
            <person name="Land M."/>
            <person name="Hauser L."/>
            <person name="Markowitz V."/>
            <person name="Cheng J.-F."/>
            <person name="Hugenholtz P."/>
            <person name="Woyke T."/>
            <person name="Wu D."/>
            <person name="Tindall B."/>
            <person name="Pomrenke H."/>
            <person name="Brambilla E."/>
            <person name="Klenk H.-P."/>
            <person name="Eisen J.A."/>
        </authorList>
    </citation>
    <scope>NUCLEOTIDE SEQUENCE [LARGE SCALE GENOMIC DNA]</scope>
    <source>
        <strain evidence="2">DSM 17620 / KACC 11465 / NBRC 106392 / GR20-10</strain>
    </source>
</reference>
<dbReference type="OrthoDB" id="662072at2"/>
<evidence type="ECO:0000313" key="2">
    <source>
        <dbReference type="Proteomes" id="UP000005438"/>
    </source>
</evidence>
<dbReference type="AlphaFoldDB" id="G8TLX7"/>
<dbReference type="KEGG" id="nko:Niako_2393"/>
<dbReference type="Proteomes" id="UP000005438">
    <property type="component" value="Chromosome"/>
</dbReference>
<evidence type="ECO:0000313" key="1">
    <source>
        <dbReference type="EMBL" id="AEV98737.1"/>
    </source>
</evidence>
<gene>
    <name evidence="1" type="ordered locus">Niako_2393</name>
</gene>
<name>G8TLX7_NIAKG</name>
<proteinExistence type="predicted"/>
<dbReference type="Gene3D" id="3.40.30.10">
    <property type="entry name" value="Glutaredoxin"/>
    <property type="match status" value="1"/>
</dbReference>
<dbReference type="STRING" id="700598.Niako_2393"/>